<feature type="region of interest" description="Disordered" evidence="1">
    <location>
        <begin position="1"/>
        <end position="29"/>
    </location>
</feature>
<keyword evidence="3" id="KW-1185">Reference proteome</keyword>
<evidence type="ECO:0000313" key="3">
    <source>
        <dbReference type="Proteomes" id="UP000011134"/>
    </source>
</evidence>
<dbReference type="PATRIC" id="fig|1056511.3.peg.956"/>
<dbReference type="Proteomes" id="UP000011134">
    <property type="component" value="Unassembled WGS sequence"/>
</dbReference>
<evidence type="ECO:0000256" key="1">
    <source>
        <dbReference type="SAM" id="MobiDB-lite"/>
    </source>
</evidence>
<organism evidence="2 3">
    <name type="scientific">Photobacterium marinum</name>
    <dbReference type="NCBI Taxonomy" id="1056511"/>
    <lineage>
        <taxon>Bacteria</taxon>
        <taxon>Pseudomonadati</taxon>
        <taxon>Pseudomonadota</taxon>
        <taxon>Gammaproteobacteria</taxon>
        <taxon>Vibrionales</taxon>
        <taxon>Vibrionaceae</taxon>
        <taxon>Photobacterium</taxon>
    </lineage>
</organism>
<accession>L8JFT7</accession>
<evidence type="ECO:0000313" key="2">
    <source>
        <dbReference type="EMBL" id="ELR67123.1"/>
    </source>
</evidence>
<dbReference type="EMBL" id="AMZO01000004">
    <property type="protein sequence ID" value="ELR67123.1"/>
    <property type="molecule type" value="Genomic_DNA"/>
</dbReference>
<proteinExistence type="predicted"/>
<name>L8JFT7_9GAMM</name>
<dbReference type="AlphaFoldDB" id="L8JFT7"/>
<protein>
    <submittedName>
        <fullName evidence="2">Uncharacterized protein</fullName>
    </submittedName>
</protein>
<reference evidence="2 3" key="1">
    <citation type="submission" date="2012-12" db="EMBL/GenBank/DDBJ databases">
        <title>Genome Assembly of Photobacterium sp. AK15.</title>
        <authorList>
            <person name="Khatri I."/>
            <person name="Vaidya B."/>
            <person name="Srinivas T.N.R."/>
            <person name="Subramanian S."/>
            <person name="Pinnaka A."/>
        </authorList>
    </citation>
    <scope>NUCLEOTIDE SEQUENCE [LARGE SCALE GENOMIC DNA]</scope>
    <source>
        <strain evidence="2 3">AK15</strain>
    </source>
</reference>
<sequence>MSSRAMIKMEVAKTGTGSRTQRRAARAKMASSRCWISVSPSIGMMSMGSIKIPSGIPKAISSLKS</sequence>
<comment type="caution">
    <text evidence="2">The sequence shown here is derived from an EMBL/GenBank/DDBJ whole genome shotgun (WGS) entry which is preliminary data.</text>
</comment>
<gene>
    <name evidence="2" type="ORF">C942_03724</name>
</gene>